<feature type="region of interest" description="Disordered" evidence="1">
    <location>
        <begin position="764"/>
        <end position="785"/>
    </location>
</feature>
<name>A0A5K1J718_9ACTN</name>
<dbReference type="RefSeq" id="WP_152076558.1">
    <property type="nucleotide sequence ID" value="NZ_CAAKNU010000032.1"/>
</dbReference>
<dbReference type="AlphaFoldDB" id="A0A5K1J718"/>
<feature type="compositionally biased region" description="Polar residues" evidence="1">
    <location>
        <begin position="774"/>
        <end position="785"/>
    </location>
</feature>
<protein>
    <recommendedName>
        <fullName evidence="5">DUF4012 domain-containing protein</fullName>
    </recommendedName>
</protein>
<keyword evidence="2" id="KW-0812">Transmembrane</keyword>
<sequence length="785" mass="82289">MAGNHFKNGDDERSAVPPRSNGIGNAGVPSGSSQNGAGNRTSPGETAMFAALYEQSQKAKQAGRVGRQAFPGGAGSAASSAGVRPAPTGGADVAGPTGPANNAHRARNTSPINSANPANSASSAGDAGLTGNLGTIYTGASETGTFARLDDNGAEFKGSGSKEEYYDFGLNYGGDSSSSSTSNGLVRHRHRKGERKNRRIAAVAAAIVAVVLVAFGVNGFMLLNSAKTVKSQAKETVEIVGGLKDKVTSGDFSTLPDEAKKIDELCGSMKKETASPVWTMASFIPVYGSDINAVRTMVDALSDVSSGALVPMADNLAQATPGKLFQDGTINVSALQAVADSLSDSSKVFKSANEKIQSIGDTHISQVTELVDKAKDGFATLNGAVDAAEKVAPVLPQMLGANGQTRHYLVLAMSNVEIRACGGFPGSRGVMSVTDGKLELGDFVKVDMMKEPLSPLPITDEEANLFTTGWGLTGFNTLGYTMGDVTMTPDYPRAAQLASDMQKAIVGDDIDGVFAVDPVFLQYMLGIVGGTQLPDGTVVDGSNAAKVLLHDIYWNYPVEEQDAIFAAVAGSAFNKIVNELGSSDITKIAAAIEKGASEGRILMYSRNDDEEKAAKALGISGALQTNTSEAPILGVYVNNYSYSKMDWFLDKRVTIDSSVENADGSTTYRVTTTLKNTMTPQEKAEMPGYFQGHNGISQDIDDEVLRLYLYAPAGGSISDIKTSGSGSIEMNEATHDGLKVAWGGVHMLLGQDIKVEYTVTTSKDSGHKELKVRTTPTAQTFEQDK</sequence>
<feature type="transmembrane region" description="Helical" evidence="2">
    <location>
        <begin position="200"/>
        <end position="223"/>
    </location>
</feature>
<accession>A0A5K1J718</accession>
<feature type="region of interest" description="Disordered" evidence="1">
    <location>
        <begin position="1"/>
        <end position="126"/>
    </location>
</feature>
<dbReference type="Proteomes" id="UP000361836">
    <property type="component" value="Unassembled WGS sequence"/>
</dbReference>
<proteinExistence type="predicted"/>
<evidence type="ECO:0000256" key="2">
    <source>
        <dbReference type="SAM" id="Phobius"/>
    </source>
</evidence>
<organism evidence="3 4">
    <name type="scientific">Collinsella aerofaciens</name>
    <dbReference type="NCBI Taxonomy" id="74426"/>
    <lineage>
        <taxon>Bacteria</taxon>
        <taxon>Bacillati</taxon>
        <taxon>Actinomycetota</taxon>
        <taxon>Coriobacteriia</taxon>
        <taxon>Coriobacteriales</taxon>
        <taxon>Coriobacteriaceae</taxon>
        <taxon>Collinsella</taxon>
    </lineage>
</organism>
<keyword evidence="2" id="KW-0472">Membrane</keyword>
<evidence type="ECO:0000256" key="1">
    <source>
        <dbReference type="SAM" id="MobiDB-lite"/>
    </source>
</evidence>
<gene>
    <name evidence="3" type="ORF">KCJAJFAP_00323</name>
</gene>
<feature type="compositionally biased region" description="Low complexity" evidence="1">
    <location>
        <begin position="108"/>
        <end position="124"/>
    </location>
</feature>
<feature type="compositionally biased region" description="Polar residues" evidence="1">
    <location>
        <begin position="30"/>
        <end position="44"/>
    </location>
</feature>
<dbReference type="Pfam" id="PF13196">
    <property type="entry name" value="DUF4012"/>
    <property type="match status" value="1"/>
</dbReference>
<evidence type="ECO:0000313" key="3">
    <source>
        <dbReference type="EMBL" id="VWL96035.1"/>
    </source>
</evidence>
<evidence type="ECO:0000313" key="4">
    <source>
        <dbReference type="Proteomes" id="UP000361836"/>
    </source>
</evidence>
<evidence type="ECO:0008006" key="5">
    <source>
        <dbReference type="Google" id="ProtNLM"/>
    </source>
</evidence>
<dbReference type="InterPro" id="IPR025101">
    <property type="entry name" value="DUF4012"/>
</dbReference>
<keyword evidence="2" id="KW-1133">Transmembrane helix</keyword>
<dbReference type="EMBL" id="CABWIE010000019">
    <property type="protein sequence ID" value="VWL96035.1"/>
    <property type="molecule type" value="Genomic_DNA"/>
</dbReference>
<keyword evidence="4" id="KW-1185">Reference proteome</keyword>
<reference evidence="3 4" key="1">
    <citation type="submission" date="2019-10" db="EMBL/GenBank/DDBJ databases">
        <authorList>
            <person name="Wolf R A."/>
        </authorList>
    </citation>
    <scope>NUCLEOTIDE SEQUENCE [LARGE SCALE GENOMIC DNA]</scope>
    <source>
        <strain evidence="3">Collinsella_aerofaciens_MC2</strain>
    </source>
</reference>